<accession>A0ABN9WGC5</accession>
<keyword evidence="1" id="KW-0472">Membrane</keyword>
<protein>
    <submittedName>
        <fullName evidence="2">Uncharacterized protein</fullName>
    </submittedName>
</protein>
<sequence length="117" mass="13232">MPFPSIACSRPIFTEVVRPELRGSIIAYQAMVEGLMGSLGAFWVGRLAQYTFHYQTSRAAVEDMPPALREQNARALGLALTITTTIPWTICTLLYSLVHFTYKHDRNRAAESQSHMW</sequence>
<keyword evidence="1" id="KW-1133">Transmembrane helix</keyword>
<evidence type="ECO:0000313" key="3">
    <source>
        <dbReference type="Proteomes" id="UP001189429"/>
    </source>
</evidence>
<dbReference type="Proteomes" id="UP001189429">
    <property type="component" value="Unassembled WGS sequence"/>
</dbReference>
<keyword evidence="3" id="KW-1185">Reference proteome</keyword>
<keyword evidence="1" id="KW-0812">Transmembrane</keyword>
<proteinExistence type="predicted"/>
<reference evidence="2" key="1">
    <citation type="submission" date="2023-10" db="EMBL/GenBank/DDBJ databases">
        <authorList>
            <person name="Chen Y."/>
            <person name="Shah S."/>
            <person name="Dougan E. K."/>
            <person name="Thang M."/>
            <person name="Chan C."/>
        </authorList>
    </citation>
    <scope>NUCLEOTIDE SEQUENCE [LARGE SCALE GENOMIC DNA]</scope>
</reference>
<feature type="transmembrane region" description="Helical" evidence="1">
    <location>
        <begin position="75"/>
        <end position="98"/>
    </location>
</feature>
<dbReference type="EMBL" id="CAUYUJ010018678">
    <property type="protein sequence ID" value="CAK0885490.1"/>
    <property type="molecule type" value="Genomic_DNA"/>
</dbReference>
<evidence type="ECO:0000256" key="1">
    <source>
        <dbReference type="SAM" id="Phobius"/>
    </source>
</evidence>
<gene>
    <name evidence="2" type="ORF">PCOR1329_LOCUS67100</name>
</gene>
<evidence type="ECO:0000313" key="2">
    <source>
        <dbReference type="EMBL" id="CAK0885490.1"/>
    </source>
</evidence>
<comment type="caution">
    <text evidence="2">The sequence shown here is derived from an EMBL/GenBank/DDBJ whole genome shotgun (WGS) entry which is preliminary data.</text>
</comment>
<organism evidence="2 3">
    <name type="scientific">Prorocentrum cordatum</name>
    <dbReference type="NCBI Taxonomy" id="2364126"/>
    <lineage>
        <taxon>Eukaryota</taxon>
        <taxon>Sar</taxon>
        <taxon>Alveolata</taxon>
        <taxon>Dinophyceae</taxon>
        <taxon>Prorocentrales</taxon>
        <taxon>Prorocentraceae</taxon>
        <taxon>Prorocentrum</taxon>
    </lineage>
</organism>
<name>A0ABN9WGC5_9DINO</name>